<dbReference type="GO" id="GO:0005996">
    <property type="term" value="P:monosaccharide metabolic process"/>
    <property type="evidence" value="ECO:0007669"/>
    <property type="project" value="InterPro"/>
</dbReference>
<dbReference type="PANTHER" id="PTHR36120:SF1">
    <property type="entry name" value="L-FUCOSE ISOMERASE C-TERMINAL DOMAIN-CONTAINING PROTEIN"/>
    <property type="match status" value="1"/>
</dbReference>
<name>A0A3E2X1U4_9FIRM</name>
<dbReference type="GO" id="GO:0005737">
    <property type="term" value="C:cytoplasm"/>
    <property type="evidence" value="ECO:0007669"/>
    <property type="project" value="InterPro"/>
</dbReference>
<organism evidence="3 4">
    <name type="scientific">Hungatella hathewayi</name>
    <dbReference type="NCBI Taxonomy" id="154046"/>
    <lineage>
        <taxon>Bacteria</taxon>
        <taxon>Bacillati</taxon>
        <taxon>Bacillota</taxon>
        <taxon>Clostridia</taxon>
        <taxon>Lachnospirales</taxon>
        <taxon>Lachnospiraceae</taxon>
        <taxon>Hungatella</taxon>
    </lineage>
</organism>
<dbReference type="Proteomes" id="UP000261111">
    <property type="component" value="Unassembled WGS sequence"/>
</dbReference>
<dbReference type="InterPro" id="IPR009015">
    <property type="entry name" value="Fucose_isomerase_N/cen_sf"/>
</dbReference>
<evidence type="ECO:0000256" key="1">
    <source>
        <dbReference type="ARBA" id="ARBA00023235"/>
    </source>
</evidence>
<evidence type="ECO:0000313" key="4">
    <source>
        <dbReference type="Proteomes" id="UP000261111"/>
    </source>
</evidence>
<dbReference type="PANTHER" id="PTHR36120">
    <property type="entry name" value="FUCOSE ISOMERASE"/>
    <property type="match status" value="1"/>
</dbReference>
<evidence type="ECO:0000313" key="3">
    <source>
        <dbReference type="EMBL" id="RGC35473.1"/>
    </source>
</evidence>
<keyword evidence="2" id="KW-0119">Carbohydrate metabolism</keyword>
<gene>
    <name evidence="3" type="ORF">DWX41_00305</name>
</gene>
<accession>A0A3E2X1U4</accession>
<proteinExistence type="predicted"/>
<dbReference type="GO" id="GO:0016861">
    <property type="term" value="F:intramolecular oxidoreductase activity, interconverting aldoses and ketoses"/>
    <property type="evidence" value="ECO:0007669"/>
    <property type="project" value="InterPro"/>
</dbReference>
<reference evidence="3 4" key="1">
    <citation type="submission" date="2018-08" db="EMBL/GenBank/DDBJ databases">
        <title>A genome reference for cultivated species of the human gut microbiota.</title>
        <authorList>
            <person name="Zou Y."/>
            <person name="Xue W."/>
            <person name="Luo G."/>
        </authorList>
    </citation>
    <scope>NUCLEOTIDE SEQUENCE [LARGE SCALE GENOMIC DNA]</scope>
    <source>
        <strain evidence="3 4">AF19-21</strain>
    </source>
</reference>
<dbReference type="SUPFAM" id="SSF53743">
    <property type="entry name" value="FucI/AraA N-terminal and middle domains"/>
    <property type="match status" value="1"/>
</dbReference>
<sequence length="465" mass="52531">MFMYNYRKLVLGYAPTRRFDFPDPKNAYENSLKIRRRVDEILEKIGDVELVDISFLNEEALLYQACDVERAAQYFREKKIDALFVPHANFGNEEAVVKLCREFSVPILVWGPRDEAPPGGYGYRQTDTQCGLFATTMGLLREGLTYTYLENCWLEDPKLEQGIENFIRTACAVKAVKNMKIGQIGPRPRDFLSVIVDEGALVNQLKIDTVPIDGTELVTEIERIRKEDRGAVEKLVQETKQSFPCYSISEKHAEITAATELAIRNLAETYGCTIMAGDCWYVNPLIYECYPCYAFGNLTEKGLPVICETDIYGAVTAGILTGAARMESPAFTADMTIRHPENDNAELLWHCGPFPKSLAKPSCNPELTDECMGRYEIQGGDLTIARFGGVCGDFQMFFGEGKGVEGPETGGNYIWVEVEDWSRWERKLMYGPYIHHACGVHGKYSEILKEVCRYTGIRADEADER</sequence>
<evidence type="ECO:0000256" key="2">
    <source>
        <dbReference type="ARBA" id="ARBA00023277"/>
    </source>
</evidence>
<keyword evidence="1 3" id="KW-0413">Isomerase</keyword>
<comment type="caution">
    <text evidence="3">The sequence shown here is derived from an EMBL/GenBank/DDBJ whole genome shotgun (WGS) entry which is preliminary data.</text>
</comment>
<dbReference type="EMBL" id="QVIA01000001">
    <property type="protein sequence ID" value="RGC35473.1"/>
    <property type="molecule type" value="Genomic_DNA"/>
</dbReference>
<dbReference type="AlphaFoldDB" id="A0A3E2X1U4"/>
<protein>
    <submittedName>
        <fullName evidence="3">Sugar isomerase</fullName>
    </submittedName>
</protein>